<dbReference type="GO" id="GO:0042277">
    <property type="term" value="F:peptide binding"/>
    <property type="evidence" value="ECO:0007669"/>
    <property type="project" value="TreeGrafter"/>
</dbReference>
<dbReference type="Proteomes" id="UP001153620">
    <property type="component" value="Chromosome 1"/>
</dbReference>
<dbReference type="GO" id="GO:0070006">
    <property type="term" value="F:metalloaminopeptidase activity"/>
    <property type="evidence" value="ECO:0007669"/>
    <property type="project" value="TreeGrafter"/>
</dbReference>
<dbReference type="EMBL" id="OU895877">
    <property type="protein sequence ID" value="CAG9799215.1"/>
    <property type="molecule type" value="Genomic_DNA"/>
</dbReference>
<dbReference type="GO" id="GO:0005737">
    <property type="term" value="C:cytoplasm"/>
    <property type="evidence" value="ECO:0007669"/>
    <property type="project" value="TreeGrafter"/>
</dbReference>
<evidence type="ECO:0000259" key="5">
    <source>
        <dbReference type="Pfam" id="PF11838"/>
    </source>
</evidence>
<dbReference type="Pfam" id="PF01433">
    <property type="entry name" value="Peptidase_M1"/>
    <property type="match status" value="1"/>
</dbReference>
<dbReference type="InterPro" id="IPR050344">
    <property type="entry name" value="Peptidase_M1_aminopeptidases"/>
</dbReference>
<keyword evidence="8" id="KW-1185">Reference proteome</keyword>
<evidence type="ECO:0000313" key="7">
    <source>
        <dbReference type="EMBL" id="CAG9799215.1"/>
    </source>
</evidence>
<organism evidence="7 8">
    <name type="scientific">Chironomus riparius</name>
    <dbReference type="NCBI Taxonomy" id="315576"/>
    <lineage>
        <taxon>Eukaryota</taxon>
        <taxon>Metazoa</taxon>
        <taxon>Ecdysozoa</taxon>
        <taxon>Arthropoda</taxon>
        <taxon>Hexapoda</taxon>
        <taxon>Insecta</taxon>
        <taxon>Pterygota</taxon>
        <taxon>Neoptera</taxon>
        <taxon>Endopterygota</taxon>
        <taxon>Diptera</taxon>
        <taxon>Nematocera</taxon>
        <taxon>Chironomoidea</taxon>
        <taxon>Chironomidae</taxon>
        <taxon>Chironominae</taxon>
        <taxon>Chironomus</taxon>
    </lineage>
</organism>
<evidence type="ECO:0000256" key="3">
    <source>
        <dbReference type="SAM" id="Phobius"/>
    </source>
</evidence>
<dbReference type="GO" id="GO:0006508">
    <property type="term" value="P:proteolysis"/>
    <property type="evidence" value="ECO:0007669"/>
    <property type="project" value="TreeGrafter"/>
</dbReference>
<dbReference type="GO" id="GO:0005615">
    <property type="term" value="C:extracellular space"/>
    <property type="evidence" value="ECO:0007669"/>
    <property type="project" value="TreeGrafter"/>
</dbReference>
<dbReference type="InterPro" id="IPR024571">
    <property type="entry name" value="ERAP1-like_C_dom"/>
</dbReference>
<feature type="region of interest" description="Disordered" evidence="2">
    <location>
        <begin position="211"/>
        <end position="246"/>
    </location>
</feature>
<dbReference type="GO" id="GO:0016020">
    <property type="term" value="C:membrane"/>
    <property type="evidence" value="ECO:0007669"/>
    <property type="project" value="TreeGrafter"/>
</dbReference>
<dbReference type="Pfam" id="PF17900">
    <property type="entry name" value="Peptidase_M1_N"/>
    <property type="match status" value="1"/>
</dbReference>
<feature type="domain" description="Aminopeptidase N-like N-terminal" evidence="6">
    <location>
        <begin position="258"/>
        <end position="400"/>
    </location>
</feature>
<evidence type="ECO:0008006" key="9">
    <source>
        <dbReference type="Google" id="ProtNLM"/>
    </source>
</evidence>
<feature type="domain" description="ERAP1-like C-terminal" evidence="5">
    <location>
        <begin position="769"/>
        <end position="1075"/>
    </location>
</feature>
<dbReference type="Gene3D" id="2.60.40.1910">
    <property type="match status" value="1"/>
</dbReference>
<evidence type="ECO:0000256" key="2">
    <source>
        <dbReference type="SAM" id="MobiDB-lite"/>
    </source>
</evidence>
<comment type="similarity">
    <text evidence="1">Belongs to the peptidase M1 family.</text>
</comment>
<feature type="transmembrane region" description="Helical" evidence="3">
    <location>
        <begin position="51"/>
        <end position="74"/>
    </location>
</feature>
<keyword evidence="3" id="KW-0812">Transmembrane</keyword>
<keyword evidence="3" id="KW-1133">Transmembrane helix</keyword>
<evidence type="ECO:0000313" key="8">
    <source>
        <dbReference type="Proteomes" id="UP001153620"/>
    </source>
</evidence>
<dbReference type="OrthoDB" id="8182982at2759"/>
<protein>
    <recommendedName>
        <fullName evidence="9">Aminopeptidase</fullName>
    </recommendedName>
</protein>
<keyword evidence="3" id="KW-0472">Membrane</keyword>
<dbReference type="InterPro" id="IPR014782">
    <property type="entry name" value="Peptidase_M1_dom"/>
</dbReference>
<evidence type="ECO:0000256" key="1">
    <source>
        <dbReference type="ARBA" id="ARBA00010136"/>
    </source>
</evidence>
<evidence type="ECO:0000259" key="6">
    <source>
        <dbReference type="Pfam" id="PF17900"/>
    </source>
</evidence>
<dbReference type="PANTHER" id="PTHR11533">
    <property type="entry name" value="PROTEASE M1 ZINC METALLOPROTEASE"/>
    <property type="match status" value="1"/>
</dbReference>
<proteinExistence type="inferred from homology"/>
<dbReference type="SUPFAM" id="SSF63737">
    <property type="entry name" value="Leukotriene A4 hydrolase N-terminal domain"/>
    <property type="match status" value="1"/>
</dbReference>
<dbReference type="Pfam" id="PF11838">
    <property type="entry name" value="ERAP1_C"/>
    <property type="match status" value="1"/>
</dbReference>
<dbReference type="InterPro" id="IPR042097">
    <property type="entry name" value="Aminopeptidase_N-like_N_sf"/>
</dbReference>
<dbReference type="Gene3D" id="1.10.390.10">
    <property type="entry name" value="Neutral Protease Domain 2"/>
    <property type="match status" value="1"/>
</dbReference>
<evidence type="ECO:0000259" key="4">
    <source>
        <dbReference type="Pfam" id="PF01433"/>
    </source>
</evidence>
<dbReference type="PANTHER" id="PTHR11533:SF294">
    <property type="entry name" value="THYROTROPIN-RELEASING HORMONE-DEGRADING ECTOENZYME"/>
    <property type="match status" value="1"/>
</dbReference>
<reference evidence="7" key="2">
    <citation type="submission" date="2022-10" db="EMBL/GenBank/DDBJ databases">
        <authorList>
            <consortium name="ENA_rothamsted_submissions"/>
            <consortium name="culmorum"/>
            <person name="King R."/>
        </authorList>
    </citation>
    <scope>NUCLEOTIDE SEQUENCE</scope>
</reference>
<sequence>MSTEQTDKNRKSFHYEYHELNSCHFNPLAEEIDDRLSTLEIIRSGGCFISICRGISIFMGLLVFLFFLSFTIFFSTKYAYETKPNLTLGDFLNHRNFLIEKYAKIPKYIIPKQFHLVLHPRFDEERSNTTKDLARFTYMGFIYVTVVSKKSNNKRIEINVKNLKISSQDVSVYRSLTWTHLDFDDDPDFNSHEILYKYIVVQRNKRDLNSVNITKTDPNNAGEDLDSEESINNNETTSDTSSSSHTRNKTYFYPKFEKENFVPIKIVDVEMDEANDKFIIYLATDMAKDVYYVVKAKFYGNMTHDKGFYYTYYDDINDPAEAFDGNYTTSTKYFATTFLEPNNARRLFPCFDDHIFRTPFDITVSRREDMTTESSPDLEDKEVIIYDKLFIDEYNATTSMKASEIGLTVCIDYNLKMQKLLINIIFFLKQISNMNPILYHIHNNLSIIFYTRNLYFKNTKFASIQIPKIVTIIEEYIDLKFSHSIIKYIAVPNSDIHLSEVKSGMIISSEMHIITNILGGNFTTYSHNYCLEQLCLHISKLYLQDYVNYKTREHLWLHDALSFYLQTTVLKNLNKTTQAEHLVLEDRLNAMREELNYKSTALQYFNQQHIDDKNYYDFIKRKGASVLRMIASTISESVLQNAIQKYFVKMRDQEYADFIECFNVTKIDCMHIPRGLNISEFIHRWISSEKYPIVNVQRINGSIILHQSSHTEDDDGSQKSLWNIPISFTNSTVKNYSSGFEYWLMEDNFTVIHNAYDKNDPSAWCLINNGFGYYRVNYDYDNWKAIVRQLRYDHNVFPYTTRAILIDDVLNLARMNLLNYTIAFDLLTYLVAKDELTLHPWLSALDNLNYLYVSMEELSNFSIVENFMREIVNAVYNKINDLKYSRDFTEDDEEKRLEFLIDDNSCMLGYPHCIDDMKNKFEKMLLTDDEVNNQLLITPNQSQDELFRLLCTTIKYSGFFEWNIVYKSFNNTNDLNYRKILMRSLGCTREISLINSYINFLVQKEFNKFSADILTSISQNKIAMKYILDYLSINWKTIIKLYDIRQLSVIFQNISNENEYKVLQEIFSTYPETFRHKDKDILKRCRDKIIRKLNWKRNIGQFI</sequence>
<dbReference type="InterPro" id="IPR027268">
    <property type="entry name" value="Peptidase_M4/M1_CTD_sf"/>
</dbReference>
<name>A0A9N9RLN0_9DIPT</name>
<reference evidence="7" key="1">
    <citation type="submission" date="2022-01" db="EMBL/GenBank/DDBJ databases">
        <authorList>
            <person name="King R."/>
        </authorList>
    </citation>
    <scope>NUCLEOTIDE SEQUENCE</scope>
</reference>
<dbReference type="Gene3D" id="2.60.40.1730">
    <property type="entry name" value="tricorn interacting facor f3 domain"/>
    <property type="match status" value="1"/>
</dbReference>
<dbReference type="Gene3D" id="1.25.50.20">
    <property type="match status" value="1"/>
</dbReference>
<dbReference type="GO" id="GO:0043171">
    <property type="term" value="P:peptide catabolic process"/>
    <property type="evidence" value="ECO:0007669"/>
    <property type="project" value="TreeGrafter"/>
</dbReference>
<dbReference type="SUPFAM" id="SSF55486">
    <property type="entry name" value="Metalloproteases ('zincins'), catalytic domain"/>
    <property type="match status" value="1"/>
</dbReference>
<feature type="compositionally biased region" description="Low complexity" evidence="2">
    <location>
        <begin position="230"/>
        <end position="244"/>
    </location>
</feature>
<gene>
    <name evidence="7" type="ORF">CHIRRI_LOCUS2184</name>
</gene>
<feature type="domain" description="Peptidase M1 membrane alanine aminopeptidase" evidence="4">
    <location>
        <begin position="468"/>
        <end position="685"/>
    </location>
</feature>
<dbReference type="InterPro" id="IPR045357">
    <property type="entry name" value="Aminopeptidase_N-like_N"/>
</dbReference>
<dbReference type="GO" id="GO:0008270">
    <property type="term" value="F:zinc ion binding"/>
    <property type="evidence" value="ECO:0007669"/>
    <property type="project" value="InterPro"/>
</dbReference>
<accession>A0A9N9RLN0</accession>
<dbReference type="AlphaFoldDB" id="A0A9N9RLN0"/>